<dbReference type="PATRIC" id="fig|2702.101.peg.262"/>
<keyword evidence="1" id="KW-1133">Transmembrane helix</keyword>
<keyword evidence="1" id="KW-0812">Transmembrane</keyword>
<dbReference type="AlphaFoldDB" id="A0A135ZA21"/>
<name>A0A135ZA21_GARVA</name>
<evidence type="ECO:0000313" key="2">
    <source>
        <dbReference type="EMBL" id="KXI18497.1"/>
    </source>
</evidence>
<dbReference type="Proteomes" id="UP000070505">
    <property type="component" value="Unassembled WGS sequence"/>
</dbReference>
<proteinExistence type="predicted"/>
<dbReference type="EMBL" id="LSRC01000012">
    <property type="protein sequence ID" value="KXI18497.1"/>
    <property type="molecule type" value="Genomic_DNA"/>
</dbReference>
<reference evidence="2 3" key="1">
    <citation type="submission" date="2016-02" db="EMBL/GenBank/DDBJ databases">
        <authorList>
            <person name="Wen L."/>
            <person name="He K."/>
            <person name="Yang H."/>
        </authorList>
    </citation>
    <scope>NUCLEOTIDE SEQUENCE [LARGE SCALE GENOMIC DNA]</scope>
    <source>
        <strain evidence="2 3">CMW7778B</strain>
    </source>
</reference>
<evidence type="ECO:0000313" key="3">
    <source>
        <dbReference type="Proteomes" id="UP000070505"/>
    </source>
</evidence>
<sequence>MKKHGFIIYCVVPIVSIIQIVISALVFRSSIIFFGDYPYFMRSLITNPILSNLRGRNPEDLAIAAGKEYKNVLENINQYEFSGVPRGDYNYAIWDVNSDGIDDLILTDFYKVKNDSGYYVTRSATKVFSYDGKKLNVMNGVIHSIQNKFESSTLFFYRNHRGLVLYIPESEQWYEKMKSNTLGKNEVFPWREVSYRFFGTKIKTKTKVVKNPLPKNENDEAEMSDVTAPSYIPVSDLTDVNSLINIKKRDYWTQVNAKQKLKWQEDGYQVFTGVVEKINMYQSYDFPGTSPEDSGISIDNYMSSSSGSSNTIVLTLDSPRSAASHCNGTECGYRPMQNEIRKVAIVLSNSSSDKNDDDFTRYIGKKTIVATKSMYVTAADFPWNQPIISSSEYTIVKLMNPVVEDSTVYNK</sequence>
<organism evidence="2 3">
    <name type="scientific">Gardnerella vaginalis</name>
    <dbReference type="NCBI Taxonomy" id="2702"/>
    <lineage>
        <taxon>Bacteria</taxon>
        <taxon>Bacillati</taxon>
        <taxon>Actinomycetota</taxon>
        <taxon>Actinomycetes</taxon>
        <taxon>Bifidobacteriales</taxon>
        <taxon>Bifidobacteriaceae</taxon>
        <taxon>Gardnerella</taxon>
    </lineage>
</organism>
<keyword evidence="1" id="KW-0472">Membrane</keyword>
<feature type="transmembrane region" description="Helical" evidence="1">
    <location>
        <begin position="6"/>
        <end position="27"/>
    </location>
</feature>
<evidence type="ECO:0000256" key="1">
    <source>
        <dbReference type="SAM" id="Phobius"/>
    </source>
</evidence>
<accession>A0A135ZA21</accession>
<comment type="caution">
    <text evidence="2">The sequence shown here is derived from an EMBL/GenBank/DDBJ whole genome shotgun (WGS) entry which is preliminary data.</text>
</comment>
<gene>
    <name evidence="2" type="ORF">HMPREF3230_00268</name>
</gene>
<protein>
    <submittedName>
        <fullName evidence="2">Uncharacterized protein</fullName>
    </submittedName>
</protein>